<proteinExistence type="predicted"/>
<gene>
    <name evidence="1" type="ORF">SAMEA4873557_00003</name>
</gene>
<reference evidence="1" key="1">
    <citation type="submission" date="2019-03" db="EMBL/GenBank/DDBJ databases">
        <authorList>
            <consortium name="Pathogen Informatics"/>
        </authorList>
    </citation>
    <scope>NUCLEOTIDE SEQUENCE</scope>
    <source>
        <strain evidence="1">5012STDY7626356</strain>
    </source>
</reference>
<dbReference type="EMBL" id="CAAHDE010000001">
    <property type="protein sequence ID" value="VGM06455.1"/>
    <property type="molecule type" value="Genomic_DNA"/>
</dbReference>
<evidence type="ECO:0000313" key="1">
    <source>
        <dbReference type="EMBL" id="VGM06455.1"/>
    </source>
</evidence>
<accession>A0A486RXG1</accession>
<sequence length="123" mass="13145">MSARSSYTTRTEGYNVGFPSPAADYVEVRLTVDKLCGTGPNTRLVQTETGYTVVDVSGKPKQGDTVLIQYGGGTDFAKIMGRAFITRDGEALEGEALDDVTVVGVVTFIINRTGEDDDDCPVL</sequence>
<protein>
    <submittedName>
        <fullName evidence="1">Error-prone repair protein UmuD</fullName>
    </submittedName>
</protein>
<organism evidence="1">
    <name type="scientific">Klebsiella pneumoniae</name>
    <dbReference type="NCBI Taxonomy" id="573"/>
    <lineage>
        <taxon>Bacteria</taxon>
        <taxon>Pseudomonadati</taxon>
        <taxon>Pseudomonadota</taxon>
        <taxon>Gammaproteobacteria</taxon>
        <taxon>Enterobacterales</taxon>
        <taxon>Enterobacteriaceae</taxon>
        <taxon>Klebsiella/Raoultella group</taxon>
        <taxon>Klebsiella</taxon>
        <taxon>Klebsiella pneumoniae complex</taxon>
    </lineage>
</organism>
<name>A0A486RXG1_KLEPN</name>
<dbReference type="AlphaFoldDB" id="A0A486RXG1"/>
<dbReference type="RefSeq" id="WP_117264196.1">
    <property type="nucleotide sequence ID" value="NZ_JAGKXF010000118.1"/>
</dbReference>